<keyword evidence="4" id="KW-1185">Reference proteome</keyword>
<feature type="region of interest" description="Disordered" evidence="1">
    <location>
        <begin position="37"/>
        <end position="97"/>
    </location>
</feature>
<gene>
    <name evidence="3" type="ORF">J5V96_10295</name>
</gene>
<dbReference type="AlphaFoldDB" id="A0A939TR90"/>
<protein>
    <submittedName>
        <fullName evidence="3">Uncharacterized protein</fullName>
    </submittedName>
</protein>
<keyword evidence="2" id="KW-0812">Transmembrane</keyword>
<evidence type="ECO:0000256" key="2">
    <source>
        <dbReference type="SAM" id="Phobius"/>
    </source>
</evidence>
<name>A0A939TR90_9MICO</name>
<comment type="caution">
    <text evidence="3">The sequence shown here is derived from an EMBL/GenBank/DDBJ whole genome shotgun (WGS) entry which is preliminary data.</text>
</comment>
<keyword evidence="2" id="KW-0472">Membrane</keyword>
<feature type="region of interest" description="Disordered" evidence="1">
    <location>
        <begin position="1"/>
        <end position="22"/>
    </location>
</feature>
<feature type="compositionally biased region" description="Low complexity" evidence="1">
    <location>
        <begin position="67"/>
        <end position="81"/>
    </location>
</feature>
<organism evidence="3 4">
    <name type="scientific">Microbacterium stercoris</name>
    <dbReference type="NCBI Taxonomy" id="2820289"/>
    <lineage>
        <taxon>Bacteria</taxon>
        <taxon>Bacillati</taxon>
        <taxon>Actinomycetota</taxon>
        <taxon>Actinomycetes</taxon>
        <taxon>Micrococcales</taxon>
        <taxon>Microbacteriaceae</taxon>
        <taxon>Microbacterium</taxon>
    </lineage>
</organism>
<dbReference type="Proteomes" id="UP000680132">
    <property type="component" value="Unassembled WGS sequence"/>
</dbReference>
<feature type="compositionally biased region" description="Basic and acidic residues" evidence="1">
    <location>
        <begin position="1"/>
        <end position="12"/>
    </location>
</feature>
<evidence type="ECO:0000313" key="3">
    <source>
        <dbReference type="EMBL" id="MBO3663901.1"/>
    </source>
</evidence>
<feature type="transmembrane region" description="Helical" evidence="2">
    <location>
        <begin position="100"/>
        <end position="121"/>
    </location>
</feature>
<proteinExistence type="predicted"/>
<evidence type="ECO:0000313" key="4">
    <source>
        <dbReference type="Proteomes" id="UP000680132"/>
    </source>
</evidence>
<evidence type="ECO:0000256" key="1">
    <source>
        <dbReference type="SAM" id="MobiDB-lite"/>
    </source>
</evidence>
<reference evidence="3" key="1">
    <citation type="submission" date="2021-03" db="EMBL/GenBank/DDBJ databases">
        <title>Microbacterium sp. nov., a novel actinobacterium isolated from cow dung.</title>
        <authorList>
            <person name="Zhang L."/>
        </authorList>
    </citation>
    <scope>NUCLEOTIDE SEQUENCE</scope>
    <source>
        <strain evidence="3">NEAU-LLB</strain>
    </source>
</reference>
<sequence>MDEAVERAELQRRAYGPAGGIDADGAARLAYLEERHRLSVDQAAPEAPPRSDPGATAEPVRGAGTLPLDPSTTPDGSTPSPASVPPAPTPMPSARPARRWLWGAGGLTLGLVIGAAVMQVVTGPTTLHADRQPDAVLSAVGADDRPERPFPADSVAYSAYFDLDVRSWTETIDGRERHCLGFAALNERVEPGIWSTCTASGLDPVFDIEVWDDEGEGRPMLFGSQSIGGAAVGTQLRFVLDGDVVRVWRIDPPEPTTPDGVVRLDVETGELSEPEA</sequence>
<dbReference type="EMBL" id="JAGFOA010000004">
    <property type="protein sequence ID" value="MBO3663901.1"/>
    <property type="molecule type" value="Genomic_DNA"/>
</dbReference>
<feature type="compositionally biased region" description="Pro residues" evidence="1">
    <location>
        <begin position="82"/>
        <end position="93"/>
    </location>
</feature>
<keyword evidence="2" id="KW-1133">Transmembrane helix</keyword>
<accession>A0A939TR90</accession>
<dbReference type="RefSeq" id="WP_208503492.1">
    <property type="nucleotide sequence ID" value="NZ_JAGFOA010000004.1"/>
</dbReference>